<dbReference type="PANTHER" id="PTHR35333:SF3">
    <property type="entry name" value="BETA-LACTAMASE-TYPE TRANSPEPTIDASE FOLD CONTAINING PROTEIN"/>
    <property type="match status" value="1"/>
</dbReference>
<protein>
    <submittedName>
        <fullName evidence="2">Beta-lactamase class A</fullName>
    </submittedName>
</protein>
<accession>A0A2M9B784</accession>
<name>A0A2M9B784_9ACTN</name>
<sequence>MTAETSVPQIALPALSDGVAWSVEIRDVASGATLAWHAAERVLPTASVGKMFLLAATAVAIESGTLDPHEPLTRARDDDVADSGIWQHLSTPTLPVTDVCTLIGSVSDNLATNVLLPRIGLDASHVAADLLDARDSRLLDKVRDHRGSEDPQTLSVGSARDLAGAAVAIEVGTSLGASASRRVRSWLGTSVDLSMVASAFGLDPLAHSAPDAEIRLWNKTGTDAGILADVGVVSTAGDALAYAVVAGWDHQTQPDLRDDVLADMHAVGVRIRERLAA</sequence>
<evidence type="ECO:0000313" key="2">
    <source>
        <dbReference type="EMBL" id="PJJ53792.1"/>
    </source>
</evidence>
<dbReference type="Pfam" id="PF13354">
    <property type="entry name" value="Beta-lactamase2"/>
    <property type="match status" value="1"/>
</dbReference>
<evidence type="ECO:0000259" key="1">
    <source>
        <dbReference type="Pfam" id="PF13354"/>
    </source>
</evidence>
<dbReference type="PANTHER" id="PTHR35333">
    <property type="entry name" value="BETA-LACTAMASE"/>
    <property type="match status" value="1"/>
</dbReference>
<dbReference type="SUPFAM" id="SSF56601">
    <property type="entry name" value="beta-lactamase/transpeptidase-like"/>
    <property type="match status" value="1"/>
</dbReference>
<proteinExistence type="predicted"/>
<dbReference type="Proteomes" id="UP000230842">
    <property type="component" value="Unassembled WGS sequence"/>
</dbReference>
<dbReference type="GO" id="GO:0046677">
    <property type="term" value="P:response to antibiotic"/>
    <property type="evidence" value="ECO:0007669"/>
    <property type="project" value="InterPro"/>
</dbReference>
<dbReference type="OrthoDB" id="3673924at2"/>
<organism evidence="2 3">
    <name type="scientific">Mumia flava</name>
    <dbReference type="NCBI Taxonomy" id="1348852"/>
    <lineage>
        <taxon>Bacteria</taxon>
        <taxon>Bacillati</taxon>
        <taxon>Actinomycetota</taxon>
        <taxon>Actinomycetes</taxon>
        <taxon>Propionibacteriales</taxon>
        <taxon>Nocardioidaceae</taxon>
        <taxon>Mumia</taxon>
    </lineage>
</organism>
<dbReference type="GO" id="GO:0008800">
    <property type="term" value="F:beta-lactamase activity"/>
    <property type="evidence" value="ECO:0007669"/>
    <property type="project" value="InterPro"/>
</dbReference>
<dbReference type="InterPro" id="IPR012338">
    <property type="entry name" value="Beta-lactam/transpept-like"/>
</dbReference>
<dbReference type="EMBL" id="PGEZ01000002">
    <property type="protein sequence ID" value="PJJ53792.1"/>
    <property type="molecule type" value="Genomic_DNA"/>
</dbReference>
<reference evidence="2 3" key="1">
    <citation type="submission" date="2017-11" db="EMBL/GenBank/DDBJ databases">
        <title>Genomic Encyclopedia of Archaeal and Bacterial Type Strains, Phase II (KMG-II): From Individual Species to Whole Genera.</title>
        <authorList>
            <person name="Goeker M."/>
        </authorList>
    </citation>
    <scope>NUCLEOTIDE SEQUENCE [LARGE SCALE GENOMIC DNA]</scope>
    <source>
        <strain evidence="2 3">DSM 27763</strain>
    </source>
</reference>
<dbReference type="RefSeq" id="WP_100415294.1">
    <property type="nucleotide sequence ID" value="NZ_PGEZ01000002.1"/>
</dbReference>
<dbReference type="AlphaFoldDB" id="A0A2M9B784"/>
<keyword evidence="3" id="KW-1185">Reference proteome</keyword>
<feature type="domain" description="Beta-lactamase class A catalytic" evidence="1">
    <location>
        <begin position="23"/>
        <end position="245"/>
    </location>
</feature>
<comment type="caution">
    <text evidence="2">The sequence shown here is derived from an EMBL/GenBank/DDBJ whole genome shotgun (WGS) entry which is preliminary data.</text>
</comment>
<dbReference type="GO" id="GO:0030655">
    <property type="term" value="P:beta-lactam antibiotic catabolic process"/>
    <property type="evidence" value="ECO:0007669"/>
    <property type="project" value="InterPro"/>
</dbReference>
<dbReference type="Gene3D" id="3.40.710.10">
    <property type="entry name" value="DD-peptidase/beta-lactamase superfamily"/>
    <property type="match status" value="1"/>
</dbReference>
<gene>
    <name evidence="2" type="ORF">CLV56_3288</name>
</gene>
<evidence type="ECO:0000313" key="3">
    <source>
        <dbReference type="Proteomes" id="UP000230842"/>
    </source>
</evidence>
<dbReference type="InterPro" id="IPR000871">
    <property type="entry name" value="Beta-lactam_class-A"/>
</dbReference>
<dbReference type="InterPro" id="IPR045155">
    <property type="entry name" value="Beta-lactam_cat"/>
</dbReference>